<reference evidence="1" key="1">
    <citation type="submission" date="2019-12" db="EMBL/GenBank/DDBJ databases">
        <title>Comparative genomics gives insights into the taxonomy of the Azoarcus-Aromatoleum group and reveals separate origins of nif in the plant-associated Azoarcus and non-plant-associated Aromatoleum sub-groups.</title>
        <authorList>
            <person name="Lafos M."/>
            <person name="Maluk M."/>
            <person name="Batista M."/>
            <person name="Junghare M."/>
            <person name="Carmona M."/>
            <person name="Faoro H."/>
            <person name="Cruz L.M."/>
            <person name="Battistoni F."/>
            <person name="De Souza E."/>
            <person name="Pedrosa F."/>
            <person name="Chen W.-M."/>
            <person name="Poole P.S."/>
            <person name="Dixon R.A."/>
            <person name="James E.K."/>
        </authorList>
    </citation>
    <scope>NUCLEOTIDE SEQUENCE</scope>
    <source>
        <strain evidence="1">LuFRes1</strain>
    </source>
</reference>
<evidence type="ECO:0000313" key="2">
    <source>
        <dbReference type="Proteomes" id="UP000615989"/>
    </source>
</evidence>
<proteinExistence type="predicted"/>
<dbReference type="EMBL" id="WTVG01000003">
    <property type="protein sequence ID" value="NMG23515.1"/>
    <property type="molecule type" value="Genomic_DNA"/>
</dbReference>
<comment type="caution">
    <text evidence="1">The sequence shown here is derived from an EMBL/GenBank/DDBJ whole genome shotgun (WGS) entry which is preliminary data.</text>
</comment>
<gene>
    <name evidence="1" type="ORF">GO606_02035</name>
</gene>
<accession>A0ABX1PG83</accession>
<sequence>MHAHYHLPAIHMDGIVAFKEGKSSDFSNGGNEGTAAIDRSAPRLRELRELRELRGVPETAALPPVNVHRPLGAGVRAPPAAVQPCRLSVMRPQ</sequence>
<name>A0ABX1PG83_9RHOO</name>
<evidence type="ECO:0000313" key="1">
    <source>
        <dbReference type="EMBL" id="NMG23515.1"/>
    </source>
</evidence>
<dbReference type="Proteomes" id="UP000615989">
    <property type="component" value="Unassembled WGS sequence"/>
</dbReference>
<keyword evidence="2" id="KW-1185">Reference proteome</keyword>
<protein>
    <submittedName>
        <fullName evidence="1">Uncharacterized protein</fullName>
    </submittedName>
</protein>
<dbReference type="RefSeq" id="WP_169116924.1">
    <property type="nucleotide sequence ID" value="NZ_WTVG02000038.1"/>
</dbReference>
<organism evidence="1 2">
    <name type="scientific">Aromatoleum anaerobium</name>
    <dbReference type="NCBI Taxonomy" id="182180"/>
    <lineage>
        <taxon>Bacteria</taxon>
        <taxon>Pseudomonadati</taxon>
        <taxon>Pseudomonadota</taxon>
        <taxon>Betaproteobacteria</taxon>
        <taxon>Rhodocyclales</taxon>
        <taxon>Rhodocyclaceae</taxon>
        <taxon>Aromatoleum</taxon>
    </lineage>
</organism>